<evidence type="ECO:0000313" key="8">
    <source>
        <dbReference type="EMBL" id="WNL49479.1"/>
    </source>
</evidence>
<dbReference type="Pfam" id="PF17657">
    <property type="entry name" value="DNA_pol3_finger"/>
    <property type="match status" value="1"/>
</dbReference>
<comment type="catalytic activity">
    <reaction evidence="6">
        <text>DNA(n) + a 2'-deoxyribonucleoside 5'-triphosphate = DNA(n+1) + diphosphate</text>
        <dbReference type="Rhea" id="RHEA:22508"/>
        <dbReference type="Rhea" id="RHEA-COMP:17339"/>
        <dbReference type="Rhea" id="RHEA-COMP:17340"/>
        <dbReference type="ChEBI" id="CHEBI:33019"/>
        <dbReference type="ChEBI" id="CHEBI:61560"/>
        <dbReference type="ChEBI" id="CHEBI:173112"/>
        <dbReference type="EC" id="2.7.7.7"/>
    </reaction>
</comment>
<evidence type="ECO:0000259" key="7">
    <source>
        <dbReference type="SMART" id="SM00481"/>
    </source>
</evidence>
<keyword evidence="9" id="KW-1185">Reference proteome</keyword>
<keyword evidence="2" id="KW-0808">Transferase</keyword>
<dbReference type="Proteomes" id="UP001304814">
    <property type="component" value="Segment"/>
</dbReference>
<dbReference type="GO" id="GO:0008408">
    <property type="term" value="F:3'-5' exonuclease activity"/>
    <property type="evidence" value="ECO:0007669"/>
    <property type="project" value="InterPro"/>
</dbReference>
<dbReference type="PANTHER" id="PTHR32294:SF0">
    <property type="entry name" value="DNA POLYMERASE III SUBUNIT ALPHA"/>
    <property type="match status" value="1"/>
</dbReference>
<sequence>MTDSLQVAEKKQTVGYIEIHTHSCGSFKDAHSRVDKLVARAKELGQKAVALTDHGALHMIPSLFAECDKQGIKPLAGMEGYLTEVRGGHGKTTENYHQLYIVKNQTGWRNLMKLSSEAYRTGFHNRPRADWELLEKHHEGLIATSSCLAGMIPQAILKGELKEARKLTKRFVDIFGEDFYLEIQPTPQAEQYIVNKELVKIGKELGVKLVASGDVHYVNAEDKIAHQGMLCLGRGKKMLAEDTPEYLCEEYYYMKDAREMASIFIKNGLEKAPVIEALNATLEIADKVDFKLEKVEGLLPRFPVAEGTTIDKEIGAAVKEGLLRKVHPVTKTYVDRINFELGVIREKGFQDYFMIVSDALKFCRANHIITAPARGSAGGSLVAYLLDITEVDPIPHGLYFERFLDITRLKFPDIDTDIEDVRRYELIEYLREKYGRDKVAQIVNTVYMTAKTAYKNALAIYDIPFGESQRITNLVPDGLTLEEAYAQVPELRKLRTSSKKMKRNSKKAKENKHIQDWVYEKDIAQMAELFEGVLEKFGKHAGGVLISPTPITDHFPTFLPDPNGAPENIVTQWNKDEIEQYGGIKFDFLGLKTLRVIGTALESIYKETGERPDILHIAKMANDPEVYAKIARGETANVFQFNSQGMQQLCKSVKPTRFEHLVAINALYRPPALASGDTWRYARIKNGEEAEHYSHPDERNITGETFGVITFQEHVMEIVHTFAGWDYGRGDKLRKASAEELEAMRDEFIYDSVVHYGFASYGTEEQREDFKNCMDELWSRIVQYMGYGFNKSHGVAYSMISYMTAWLEHHFPTHFQAALMSTKMSDLDKIAQVFQDVRREGFDFQAPDINKSGLTFMATSTKIVFPLSVIKGVGDGAVKGILEAREAGRFTSLENFMERINKRVVNARPMRPLILAGAFDEIEPDLTRLEVLVKYYELKGDTKKKIAEVAAEEWNENIMAEYEKTLLGVYITAHPLEKYHFKNWQDFAEGYKKTLIGGCVTSIKTINDRSGRRMAFVGIDTLQGLREVTIFANQFKKYEHLIVKNKVVKVSGEKQGEKLLANRIEELN</sequence>
<evidence type="ECO:0000313" key="9">
    <source>
        <dbReference type="Proteomes" id="UP001304814"/>
    </source>
</evidence>
<evidence type="ECO:0000256" key="6">
    <source>
        <dbReference type="ARBA" id="ARBA00049244"/>
    </source>
</evidence>
<evidence type="ECO:0000256" key="5">
    <source>
        <dbReference type="ARBA" id="ARBA00022932"/>
    </source>
</evidence>
<evidence type="ECO:0000256" key="4">
    <source>
        <dbReference type="ARBA" id="ARBA00022705"/>
    </source>
</evidence>
<name>A0AA96EMZ7_9CAUD</name>
<keyword evidence="3" id="KW-0548">Nucleotidyltransferase</keyword>
<dbReference type="Gene3D" id="1.10.150.870">
    <property type="match status" value="1"/>
</dbReference>
<dbReference type="CDD" id="cd04485">
    <property type="entry name" value="DnaE_OBF"/>
    <property type="match status" value="1"/>
</dbReference>
<dbReference type="NCBIfam" id="TIGR00594">
    <property type="entry name" value="polc"/>
    <property type="match status" value="1"/>
</dbReference>
<accession>A0AA96EMZ7</accession>
<proteinExistence type="predicted"/>
<dbReference type="SUPFAM" id="SSF89550">
    <property type="entry name" value="PHP domain-like"/>
    <property type="match status" value="1"/>
</dbReference>
<dbReference type="GO" id="GO:0003887">
    <property type="term" value="F:DNA-directed DNA polymerase activity"/>
    <property type="evidence" value="ECO:0007669"/>
    <property type="project" value="UniProtKB-KW"/>
</dbReference>
<dbReference type="Pfam" id="PF07733">
    <property type="entry name" value="DNA_pol3_alpha"/>
    <property type="match status" value="1"/>
</dbReference>
<dbReference type="InterPro" id="IPR041931">
    <property type="entry name" value="DNA_pol3_alpha_thumb_dom"/>
</dbReference>
<dbReference type="InterPro" id="IPR011708">
    <property type="entry name" value="DNA_pol3_alpha_NTPase_dom"/>
</dbReference>
<dbReference type="InterPro" id="IPR004805">
    <property type="entry name" value="DnaE2/DnaE/PolC"/>
</dbReference>
<reference evidence="8 9" key="1">
    <citation type="submission" date="2023-07" db="EMBL/GenBank/DDBJ databases">
        <title>Isolation and characterization of Bacillus cereus bacteriophage DZ1 and its application in foods.</title>
        <authorList>
            <person name="Huang Z."/>
            <person name="Ding Y."/>
            <person name="Wu Q."/>
        </authorList>
    </citation>
    <scope>NUCLEOTIDE SEQUENCE [LARGE SCALE GENOMIC DNA]</scope>
</reference>
<organism evidence="8 9">
    <name type="scientific">Bacillus phage DZ1</name>
    <dbReference type="NCBI Taxonomy" id="3075862"/>
    <lineage>
        <taxon>Viruses</taxon>
        <taxon>Duplodnaviria</taxon>
        <taxon>Heunggongvirae</taxon>
        <taxon>Uroviricota</taxon>
        <taxon>Caudoviricetes</taxon>
        <taxon>Ehrlichviridae</taxon>
        <taxon>Dazunavirus</taxon>
        <taxon>Dazunavirus DZ1</taxon>
    </lineage>
</organism>
<dbReference type="InterPro" id="IPR029460">
    <property type="entry name" value="DNAPol_HHH"/>
</dbReference>
<dbReference type="PANTHER" id="PTHR32294">
    <property type="entry name" value="DNA POLYMERASE III SUBUNIT ALPHA"/>
    <property type="match status" value="1"/>
</dbReference>
<dbReference type="GO" id="GO:0006260">
    <property type="term" value="P:DNA replication"/>
    <property type="evidence" value="ECO:0007669"/>
    <property type="project" value="UniProtKB-KW"/>
</dbReference>
<evidence type="ECO:0000256" key="1">
    <source>
        <dbReference type="ARBA" id="ARBA00012417"/>
    </source>
</evidence>
<dbReference type="InterPro" id="IPR040982">
    <property type="entry name" value="DNA_pol3_finger"/>
</dbReference>
<dbReference type="SMART" id="SM00481">
    <property type="entry name" value="POLIIIAc"/>
    <property type="match status" value="1"/>
</dbReference>
<evidence type="ECO:0000256" key="2">
    <source>
        <dbReference type="ARBA" id="ARBA00022679"/>
    </source>
</evidence>
<evidence type="ECO:0000256" key="3">
    <source>
        <dbReference type="ARBA" id="ARBA00022695"/>
    </source>
</evidence>
<dbReference type="Pfam" id="PF02811">
    <property type="entry name" value="PHP"/>
    <property type="match status" value="1"/>
</dbReference>
<dbReference type="EC" id="2.7.7.7" evidence="1"/>
<keyword evidence="5" id="KW-0239">DNA-directed DNA polymerase</keyword>
<dbReference type="InterPro" id="IPR016195">
    <property type="entry name" value="Pol/histidinol_Pase-like"/>
</dbReference>
<dbReference type="EMBL" id="OR338916">
    <property type="protein sequence ID" value="WNL49479.1"/>
    <property type="molecule type" value="Genomic_DNA"/>
</dbReference>
<keyword evidence="4" id="KW-0235">DNA replication</keyword>
<dbReference type="SUPFAM" id="SSF160975">
    <property type="entry name" value="AF1531-like"/>
    <property type="match status" value="1"/>
</dbReference>
<feature type="domain" description="Polymerase/histidinol phosphatase N-terminal" evidence="7">
    <location>
        <begin position="17"/>
        <end position="84"/>
    </location>
</feature>
<dbReference type="Gene3D" id="1.10.10.1600">
    <property type="entry name" value="Bacterial DNA polymerase III alpha subunit, thumb domain"/>
    <property type="match status" value="1"/>
</dbReference>
<dbReference type="Pfam" id="PF14579">
    <property type="entry name" value="HHH_6"/>
    <property type="match status" value="1"/>
</dbReference>
<dbReference type="InterPro" id="IPR004013">
    <property type="entry name" value="PHP_dom"/>
</dbReference>
<dbReference type="InterPro" id="IPR003141">
    <property type="entry name" value="Pol/His_phosphatase_N"/>
</dbReference>
<protein>
    <recommendedName>
        <fullName evidence="1">DNA-directed DNA polymerase</fullName>
        <ecNumber evidence="1">2.7.7.7</ecNumber>
    </recommendedName>
</protein>
<dbReference type="Gene3D" id="3.20.20.140">
    <property type="entry name" value="Metal-dependent hydrolases"/>
    <property type="match status" value="1"/>
</dbReference>